<protein>
    <recommendedName>
        <fullName evidence="2">Phosphoribosyltransferase domain-containing protein</fullName>
    </recommendedName>
</protein>
<name>A0A2H0VG68_9BACT</name>
<organism evidence="3 4">
    <name type="scientific">Candidatus Colwellbacteria bacterium CG10_big_fil_rev_8_21_14_0_10_42_22</name>
    <dbReference type="NCBI Taxonomy" id="1974540"/>
    <lineage>
        <taxon>Bacteria</taxon>
        <taxon>Candidatus Colwelliibacteriota</taxon>
    </lineage>
</organism>
<feature type="domain" description="Phosphoribosyltransferase" evidence="2">
    <location>
        <begin position="127"/>
        <end position="220"/>
    </location>
</feature>
<comment type="similarity">
    <text evidence="1">Belongs to the ComF/GntX family.</text>
</comment>
<accession>A0A2H0VG68</accession>
<dbReference type="InterPro" id="IPR029057">
    <property type="entry name" value="PRTase-like"/>
</dbReference>
<dbReference type="InterPro" id="IPR051910">
    <property type="entry name" value="ComF/GntX_DNA_util-trans"/>
</dbReference>
<evidence type="ECO:0000313" key="3">
    <source>
        <dbReference type="EMBL" id="PIR98078.1"/>
    </source>
</evidence>
<dbReference type="SUPFAM" id="SSF53271">
    <property type="entry name" value="PRTase-like"/>
    <property type="match status" value="1"/>
</dbReference>
<dbReference type="PANTHER" id="PTHR47505">
    <property type="entry name" value="DNA UTILIZATION PROTEIN YHGH"/>
    <property type="match status" value="1"/>
</dbReference>
<dbReference type="InterPro" id="IPR000836">
    <property type="entry name" value="PRTase_dom"/>
</dbReference>
<evidence type="ECO:0000256" key="1">
    <source>
        <dbReference type="ARBA" id="ARBA00008007"/>
    </source>
</evidence>
<dbReference type="PANTHER" id="PTHR47505:SF1">
    <property type="entry name" value="DNA UTILIZATION PROTEIN YHGH"/>
    <property type="match status" value="1"/>
</dbReference>
<proteinExistence type="inferred from homology"/>
<dbReference type="EMBL" id="PFAH01000005">
    <property type="protein sequence ID" value="PIR98078.1"/>
    <property type="molecule type" value="Genomic_DNA"/>
</dbReference>
<evidence type="ECO:0000259" key="2">
    <source>
        <dbReference type="Pfam" id="PF00156"/>
    </source>
</evidence>
<reference evidence="4" key="1">
    <citation type="submission" date="2017-09" db="EMBL/GenBank/DDBJ databases">
        <title>Depth-based differentiation of microbial function through sediment-hosted aquifers and enrichment of novel symbionts in the deep terrestrial subsurface.</title>
        <authorList>
            <person name="Probst A.J."/>
            <person name="Ladd B."/>
            <person name="Jarett J.K."/>
            <person name="Geller-Mcgrath D.E."/>
            <person name="Sieber C.M.K."/>
            <person name="Emerson J.B."/>
            <person name="Anantharaman K."/>
            <person name="Thomas B.C."/>
            <person name="Malmstrom R."/>
            <person name="Stieglmeier M."/>
            <person name="Klingl A."/>
            <person name="Woyke T."/>
            <person name="Ryan C.M."/>
            <person name="Banfield J.F."/>
        </authorList>
    </citation>
    <scope>NUCLEOTIDE SEQUENCE [LARGE SCALE GENOMIC DNA]</scope>
</reference>
<dbReference type="AlphaFoldDB" id="A0A2H0VG68"/>
<dbReference type="Pfam" id="PF00156">
    <property type="entry name" value="Pribosyltran"/>
    <property type="match status" value="1"/>
</dbReference>
<dbReference type="Gene3D" id="3.40.50.2020">
    <property type="match status" value="1"/>
</dbReference>
<dbReference type="Proteomes" id="UP000231466">
    <property type="component" value="Unassembled WGS sequence"/>
</dbReference>
<gene>
    <name evidence="3" type="ORF">COT89_01415</name>
</gene>
<evidence type="ECO:0000313" key="4">
    <source>
        <dbReference type="Proteomes" id="UP000231466"/>
    </source>
</evidence>
<sequence>MPVKVWEQLLDILFPSVCLECGVYLENSLSRENLLCEKCFGDIFIFKNAFHLPGGNRFYAVGSYTSRPLQKLIHHLKYGGHQNAMPTIERIIEVYLDIFSDELQKQTILIPIPLHKNRLRKRGFNQSLLIAKVLSKKLKLPISGELLSRPKNTRRQTEIKNNKGREQNVANCFRVNRKLDLKGSILLVDDVYTTGATINEALKTLRRAGMRDISVFVLAKAG</sequence>
<dbReference type="CDD" id="cd06223">
    <property type="entry name" value="PRTases_typeI"/>
    <property type="match status" value="1"/>
</dbReference>
<comment type="caution">
    <text evidence="3">The sequence shown here is derived from an EMBL/GenBank/DDBJ whole genome shotgun (WGS) entry which is preliminary data.</text>
</comment>